<evidence type="ECO:0000256" key="1">
    <source>
        <dbReference type="SAM" id="MobiDB-lite"/>
    </source>
</evidence>
<protein>
    <submittedName>
        <fullName evidence="2">Uncharacterized protein</fullName>
    </submittedName>
</protein>
<evidence type="ECO:0000313" key="3">
    <source>
        <dbReference type="Proteomes" id="UP000054845"/>
    </source>
</evidence>
<sequence length="78" mass="8580">MGKEEPQGAERISVGLRQQSKAGGPHPVSWAKQHMEHLRLIAADQKEKTLEAKVYLMVATTTATRHLSSLSGARRCLT</sequence>
<reference evidence="2 3" key="1">
    <citation type="submission" date="2014-09" db="EMBL/GenBank/DDBJ databases">
        <authorList>
            <person name="Magalhaes I.L.F."/>
            <person name="Oliveira U."/>
            <person name="Santos F.R."/>
            <person name="Vidigal T.H.D.A."/>
            <person name="Brescovit A.D."/>
            <person name="Santos A.J."/>
        </authorList>
    </citation>
    <scope>NUCLEOTIDE SEQUENCE [LARGE SCALE GENOMIC DNA]</scope>
</reference>
<keyword evidence="3" id="KW-1185">Reference proteome</keyword>
<dbReference type="EMBL" id="CCYA01000041">
    <property type="protein sequence ID" value="CEH11680.1"/>
    <property type="molecule type" value="Genomic_DNA"/>
</dbReference>
<proteinExistence type="predicted"/>
<name>A0A0P1B7V6_9BASI</name>
<dbReference type="Proteomes" id="UP000054845">
    <property type="component" value="Unassembled WGS sequence"/>
</dbReference>
<evidence type="ECO:0000313" key="2">
    <source>
        <dbReference type="EMBL" id="CEH11680.1"/>
    </source>
</evidence>
<organism evidence="2 3">
    <name type="scientific">Ceraceosorus bombacis</name>
    <dbReference type="NCBI Taxonomy" id="401625"/>
    <lineage>
        <taxon>Eukaryota</taxon>
        <taxon>Fungi</taxon>
        <taxon>Dikarya</taxon>
        <taxon>Basidiomycota</taxon>
        <taxon>Ustilaginomycotina</taxon>
        <taxon>Exobasidiomycetes</taxon>
        <taxon>Ceraceosorales</taxon>
        <taxon>Ceraceosoraceae</taxon>
        <taxon>Ceraceosorus</taxon>
    </lineage>
</organism>
<feature type="region of interest" description="Disordered" evidence="1">
    <location>
        <begin position="1"/>
        <end position="28"/>
    </location>
</feature>
<accession>A0A0P1B7V6</accession>
<dbReference type="AlphaFoldDB" id="A0A0P1B7V6"/>